<dbReference type="InterPro" id="IPR014347">
    <property type="entry name" value="Tautomerase/MIF_sf"/>
</dbReference>
<gene>
    <name evidence="3" type="ORF">A7K98_08195</name>
    <name evidence="4" type="ORF">A7K99_08195</name>
</gene>
<dbReference type="GO" id="GO:0016853">
    <property type="term" value="F:isomerase activity"/>
    <property type="evidence" value="ECO:0007669"/>
    <property type="project" value="UniProtKB-KW"/>
</dbReference>
<dbReference type="Proteomes" id="UP000195814">
    <property type="component" value="Chromosome"/>
</dbReference>
<feature type="domain" description="4-oxalocrotonate tautomerase-like" evidence="2">
    <location>
        <begin position="2"/>
        <end position="55"/>
    </location>
</feature>
<keyword evidence="5" id="KW-1185">Reference proteome</keyword>
<evidence type="ECO:0000313" key="5">
    <source>
        <dbReference type="Proteomes" id="UP000195729"/>
    </source>
</evidence>
<evidence type="ECO:0000313" key="3">
    <source>
        <dbReference type="EMBL" id="ARU93757.1"/>
    </source>
</evidence>
<evidence type="ECO:0000259" key="2">
    <source>
        <dbReference type="Pfam" id="PF01361"/>
    </source>
</evidence>
<organism evidence="3 6">
    <name type="scientific">Tatumella citrea</name>
    <name type="common">Pantoea citrea</name>
    <dbReference type="NCBI Taxonomy" id="53336"/>
    <lineage>
        <taxon>Bacteria</taxon>
        <taxon>Pseudomonadati</taxon>
        <taxon>Pseudomonadota</taxon>
        <taxon>Gammaproteobacteria</taxon>
        <taxon>Enterobacterales</taxon>
        <taxon>Erwiniaceae</taxon>
        <taxon>Tatumella</taxon>
    </lineage>
</organism>
<dbReference type="RefSeq" id="WP_087488118.1">
    <property type="nucleotide sequence ID" value="NZ_CP015579.1"/>
</dbReference>
<name>A0A1Y0LJ24_TATCI</name>
<reference evidence="5 6" key="1">
    <citation type="submission" date="2016-05" db="EMBL/GenBank/DDBJ databases">
        <title>Complete genome sequence of two 2,5-diketo-D-glunonic acid producing strain Tatumella citrea.</title>
        <authorList>
            <person name="Duan C."/>
            <person name="Yang J."/>
            <person name="Yang S."/>
        </authorList>
    </citation>
    <scope>NUCLEOTIDE SEQUENCE [LARGE SCALE GENOMIC DNA]</scope>
    <source>
        <strain evidence="4 5">ATCC 39140</strain>
        <strain evidence="3 6">DSM 13699</strain>
    </source>
</reference>
<evidence type="ECO:0000256" key="1">
    <source>
        <dbReference type="ARBA" id="ARBA00023235"/>
    </source>
</evidence>
<dbReference type="EMBL" id="CP015579">
    <property type="protein sequence ID" value="ARU93757.1"/>
    <property type="molecule type" value="Genomic_DNA"/>
</dbReference>
<proteinExistence type="predicted"/>
<dbReference type="SUPFAM" id="SSF55331">
    <property type="entry name" value="Tautomerase/MIF"/>
    <property type="match status" value="1"/>
</dbReference>
<evidence type="ECO:0000313" key="6">
    <source>
        <dbReference type="Proteomes" id="UP000195814"/>
    </source>
</evidence>
<protein>
    <submittedName>
        <fullName evidence="3">4-oxalocrotonate tautomerase</fullName>
    </submittedName>
</protein>
<dbReference type="KEGG" id="tci:A7K98_08195"/>
<dbReference type="Proteomes" id="UP000195729">
    <property type="component" value="Chromosome"/>
</dbReference>
<accession>A0A1Y0LJ24</accession>
<dbReference type="OrthoDB" id="9799841at2"/>
<dbReference type="AlphaFoldDB" id="A0A1Y0LJ24"/>
<dbReference type="EMBL" id="CP015581">
    <property type="protein sequence ID" value="ARU97795.1"/>
    <property type="molecule type" value="Genomic_DNA"/>
</dbReference>
<dbReference type="Gene3D" id="3.30.429.10">
    <property type="entry name" value="Macrophage Migration Inhibitory Factor"/>
    <property type="match status" value="1"/>
</dbReference>
<dbReference type="InterPro" id="IPR004370">
    <property type="entry name" value="4-OT-like_dom"/>
</dbReference>
<evidence type="ECO:0000313" key="4">
    <source>
        <dbReference type="EMBL" id="ARU97795.1"/>
    </source>
</evidence>
<dbReference type="Pfam" id="PF01361">
    <property type="entry name" value="Tautomerase"/>
    <property type="match status" value="1"/>
</dbReference>
<sequence>MPEVVVNLAEGRTPEQKEQLMQGIYQVVRQTLGVADEFIVVSLVEVPKQHKTRGGIPYDKL</sequence>
<keyword evidence="1" id="KW-0413">Isomerase</keyword>